<proteinExistence type="predicted"/>
<dbReference type="AlphaFoldDB" id="A0A426UBE6"/>
<evidence type="ECO:0000256" key="1">
    <source>
        <dbReference type="SAM" id="MobiDB-lite"/>
    </source>
</evidence>
<protein>
    <submittedName>
        <fullName evidence="2">Uncharacterized protein</fullName>
    </submittedName>
</protein>
<accession>A0A426UBE6</accession>
<feature type="compositionally biased region" description="Polar residues" evidence="1">
    <location>
        <begin position="22"/>
        <end position="41"/>
    </location>
</feature>
<gene>
    <name evidence="2" type="ORF">EI684_00745</name>
</gene>
<feature type="compositionally biased region" description="Basic and acidic residues" evidence="1">
    <location>
        <begin position="145"/>
        <end position="157"/>
    </location>
</feature>
<feature type="compositionally biased region" description="Basic residues" evidence="1">
    <location>
        <begin position="66"/>
        <end position="100"/>
    </location>
</feature>
<feature type="region of interest" description="Disordered" evidence="1">
    <location>
        <begin position="22"/>
        <end position="103"/>
    </location>
</feature>
<sequence length="177" mass="20029">MRVWGTAPTTLAWPYRVGGFTANTEQKGTLPSTPNHQQTRTRQGEQRKAQWQRGPRRAAATGARQRGCRSRLRRRCRVAWHRSGGHRSGGHRSGGHRSGGRRSGGWRIRGSLLCDVSYCATVTRSTRIAWCSATEQYQEQAQPQQRHEPANSRRGDHGVSSLFLRDGFRKGLRALQW</sequence>
<dbReference type="EMBL" id="RSAS01000031">
    <property type="protein sequence ID" value="RRR78086.1"/>
    <property type="molecule type" value="Genomic_DNA"/>
</dbReference>
<name>A0A426UBE6_9CHLR</name>
<reference evidence="2 3" key="1">
    <citation type="submission" date="2018-12" db="EMBL/GenBank/DDBJ databases">
        <title>Genome Sequence of Candidatus Viridilinea halotolerans isolated from saline sulfide-rich spring.</title>
        <authorList>
            <person name="Grouzdev D.S."/>
            <person name="Burganskaya E.I."/>
            <person name="Krutkina M.S."/>
            <person name="Sukhacheva M.V."/>
            <person name="Gorlenko V.M."/>
        </authorList>
    </citation>
    <scope>NUCLEOTIDE SEQUENCE [LARGE SCALE GENOMIC DNA]</scope>
    <source>
        <strain evidence="2">Chok-6</strain>
    </source>
</reference>
<evidence type="ECO:0000313" key="2">
    <source>
        <dbReference type="EMBL" id="RRR78086.1"/>
    </source>
</evidence>
<feature type="region of interest" description="Disordered" evidence="1">
    <location>
        <begin position="140"/>
        <end position="159"/>
    </location>
</feature>
<organism evidence="2 3">
    <name type="scientific">Candidatus Viridilinea halotolerans</name>
    <dbReference type="NCBI Taxonomy" id="2491704"/>
    <lineage>
        <taxon>Bacteria</taxon>
        <taxon>Bacillati</taxon>
        <taxon>Chloroflexota</taxon>
        <taxon>Chloroflexia</taxon>
        <taxon>Chloroflexales</taxon>
        <taxon>Chloroflexineae</taxon>
        <taxon>Oscillochloridaceae</taxon>
        <taxon>Candidatus Viridilinea</taxon>
    </lineage>
</organism>
<comment type="caution">
    <text evidence="2">The sequence shown here is derived from an EMBL/GenBank/DDBJ whole genome shotgun (WGS) entry which is preliminary data.</text>
</comment>
<dbReference type="Proteomes" id="UP000280307">
    <property type="component" value="Unassembled WGS sequence"/>
</dbReference>
<evidence type="ECO:0000313" key="3">
    <source>
        <dbReference type="Proteomes" id="UP000280307"/>
    </source>
</evidence>